<gene>
    <name evidence="1" type="ORF">NW768_010716</name>
</gene>
<proteinExistence type="predicted"/>
<accession>A0ABQ8QZ70</accession>
<protein>
    <submittedName>
        <fullName evidence="1">Uncharacterized protein</fullName>
    </submittedName>
</protein>
<feature type="non-terminal residue" evidence="1">
    <location>
        <position position="113"/>
    </location>
</feature>
<reference evidence="1" key="1">
    <citation type="submission" date="2022-09" db="EMBL/GenBank/DDBJ databases">
        <title>Fusarium specimens isolated from Avocado Roots.</title>
        <authorList>
            <person name="Stajich J."/>
            <person name="Roper C."/>
            <person name="Heimlech-Rivalta G."/>
        </authorList>
    </citation>
    <scope>NUCLEOTIDE SEQUENCE</scope>
    <source>
        <strain evidence="1">CF00095</strain>
    </source>
</reference>
<organism evidence="1 2">
    <name type="scientific">Fusarium equiseti</name>
    <name type="common">Fusarium scirpi</name>
    <dbReference type="NCBI Taxonomy" id="61235"/>
    <lineage>
        <taxon>Eukaryota</taxon>
        <taxon>Fungi</taxon>
        <taxon>Dikarya</taxon>
        <taxon>Ascomycota</taxon>
        <taxon>Pezizomycotina</taxon>
        <taxon>Sordariomycetes</taxon>
        <taxon>Hypocreomycetidae</taxon>
        <taxon>Hypocreales</taxon>
        <taxon>Nectriaceae</taxon>
        <taxon>Fusarium</taxon>
        <taxon>Fusarium incarnatum-equiseti species complex</taxon>
    </lineage>
</organism>
<comment type="caution">
    <text evidence="1">The sequence shown here is derived from an EMBL/GenBank/DDBJ whole genome shotgun (WGS) entry which is preliminary data.</text>
</comment>
<evidence type="ECO:0000313" key="2">
    <source>
        <dbReference type="Proteomes" id="UP001152024"/>
    </source>
</evidence>
<dbReference type="Proteomes" id="UP001152024">
    <property type="component" value="Unassembled WGS sequence"/>
</dbReference>
<sequence length="113" mass="13000">MANVGPRREHFEWRMMPKVQNGNKDYAREFKLSQPPVHSTAEGSATVNEPVAVTSFKRLVSLSKPFKLHFLNVQAPETLNEWWWHMALITALRIWQHEQASFYSSTAMLDGAS</sequence>
<keyword evidence="2" id="KW-1185">Reference proteome</keyword>
<dbReference type="EMBL" id="JAOQBH010000023">
    <property type="protein sequence ID" value="KAJ4118657.1"/>
    <property type="molecule type" value="Genomic_DNA"/>
</dbReference>
<evidence type="ECO:0000313" key="1">
    <source>
        <dbReference type="EMBL" id="KAJ4118657.1"/>
    </source>
</evidence>
<name>A0ABQ8QZ70_FUSEQ</name>